<dbReference type="STRING" id="857342.A0A2T3AY66"/>
<gene>
    <name evidence="2" type="ORF">M430DRAFT_67641</name>
</gene>
<dbReference type="GeneID" id="36577380"/>
<feature type="compositionally biased region" description="Basic and acidic residues" evidence="1">
    <location>
        <begin position="206"/>
        <end position="223"/>
    </location>
</feature>
<accession>A0A2T3AY66</accession>
<dbReference type="EMBL" id="KZ679013">
    <property type="protein sequence ID" value="PSS15016.1"/>
    <property type="molecule type" value="Genomic_DNA"/>
</dbReference>
<feature type="compositionally biased region" description="Basic residues" evidence="1">
    <location>
        <begin position="509"/>
        <end position="534"/>
    </location>
</feature>
<feature type="region of interest" description="Disordered" evidence="1">
    <location>
        <begin position="370"/>
        <end position="417"/>
    </location>
</feature>
<feature type="compositionally biased region" description="Basic and acidic residues" evidence="1">
    <location>
        <begin position="476"/>
        <end position="490"/>
    </location>
</feature>
<organism evidence="2 3">
    <name type="scientific">Amorphotheca resinae ATCC 22711</name>
    <dbReference type="NCBI Taxonomy" id="857342"/>
    <lineage>
        <taxon>Eukaryota</taxon>
        <taxon>Fungi</taxon>
        <taxon>Dikarya</taxon>
        <taxon>Ascomycota</taxon>
        <taxon>Pezizomycotina</taxon>
        <taxon>Leotiomycetes</taxon>
        <taxon>Helotiales</taxon>
        <taxon>Amorphothecaceae</taxon>
        <taxon>Amorphotheca</taxon>
    </lineage>
</organism>
<dbReference type="AlphaFoldDB" id="A0A2T3AY66"/>
<feature type="region of interest" description="Disordered" evidence="1">
    <location>
        <begin position="506"/>
        <end position="534"/>
    </location>
</feature>
<feature type="region of interest" description="Disordered" evidence="1">
    <location>
        <begin position="82"/>
        <end position="152"/>
    </location>
</feature>
<sequence>MAEPTPSDGDEYTRLHITPLTPSLLPTILSQSLLPIARNISYHSIQTFPERAYGFLELPKEEASKLKKKLNGAILKGTKIRIESARPQNIPVPEEPEPEKPKKERGKKRKRDETIPAVEIGERNVKRGWTVPVSKVGKKDDKKEKKTKSKYTSGKECLFKTVVPPNKVDLTEKRKKKKKGKGPEEVVVHEFEKTVKHASFLRAPKVEGKAKTASEYVEGKGWVDEDGNLVEEVVIKRKSDKAANPIEKDVTPESSSEEDSSSEDDGSSEGDSSSEEDESSEGDSLSEDGASKPQELSKPVDEDSNSSDSSDSDSESDAEPSGQEPQKTPQSILKNSGNASSRPVSSSGLTLTIPEPTAFAAPSEPKVVHPLEALYKRPAATPDSQRQATGSNPSEPSFSFFGNDEDVEPEESEAQNQVLFTPYTQKEFEFRVQRSAAPTPDTAHVNKKFVWPTDQTADDEEEDSSPVSKIKGKGVATEHKDGEGDAKGTEAESEFQKWFYEHRGEANRAWKKRRKAVAKEKRHRENKKRGGRAA</sequence>
<feature type="compositionally biased region" description="Polar residues" evidence="1">
    <location>
        <begin position="323"/>
        <end position="350"/>
    </location>
</feature>
<dbReference type="InParanoid" id="A0A2T3AY66"/>
<evidence type="ECO:0000313" key="3">
    <source>
        <dbReference type="Proteomes" id="UP000241818"/>
    </source>
</evidence>
<proteinExistence type="predicted"/>
<evidence type="ECO:0000313" key="2">
    <source>
        <dbReference type="EMBL" id="PSS15016.1"/>
    </source>
</evidence>
<evidence type="ECO:0000256" key="1">
    <source>
        <dbReference type="SAM" id="MobiDB-lite"/>
    </source>
</evidence>
<keyword evidence="3" id="KW-1185">Reference proteome</keyword>
<feature type="compositionally biased region" description="Acidic residues" evidence="1">
    <location>
        <begin position="302"/>
        <end position="318"/>
    </location>
</feature>
<protein>
    <recommendedName>
        <fullName evidence="4">RRM domain-containing protein</fullName>
    </recommendedName>
</protein>
<dbReference type="OrthoDB" id="3595585at2759"/>
<feature type="compositionally biased region" description="Basic and acidic residues" evidence="1">
    <location>
        <begin position="233"/>
        <end position="251"/>
    </location>
</feature>
<feature type="compositionally biased region" description="Acidic residues" evidence="1">
    <location>
        <begin position="403"/>
        <end position="413"/>
    </location>
</feature>
<dbReference type="Proteomes" id="UP000241818">
    <property type="component" value="Unassembled WGS sequence"/>
</dbReference>
<reference evidence="2 3" key="1">
    <citation type="journal article" date="2018" name="New Phytol.">
        <title>Comparative genomics and transcriptomics depict ericoid mycorrhizal fungi as versatile saprotrophs and plant mutualists.</title>
        <authorList>
            <person name="Martino E."/>
            <person name="Morin E."/>
            <person name="Grelet G.A."/>
            <person name="Kuo A."/>
            <person name="Kohler A."/>
            <person name="Daghino S."/>
            <person name="Barry K.W."/>
            <person name="Cichocki N."/>
            <person name="Clum A."/>
            <person name="Dockter R.B."/>
            <person name="Hainaut M."/>
            <person name="Kuo R.C."/>
            <person name="LaButti K."/>
            <person name="Lindahl B.D."/>
            <person name="Lindquist E.A."/>
            <person name="Lipzen A."/>
            <person name="Khouja H.R."/>
            <person name="Magnuson J."/>
            <person name="Murat C."/>
            <person name="Ohm R.A."/>
            <person name="Singer S.W."/>
            <person name="Spatafora J.W."/>
            <person name="Wang M."/>
            <person name="Veneault-Fourrey C."/>
            <person name="Henrissat B."/>
            <person name="Grigoriev I.V."/>
            <person name="Martin F.M."/>
            <person name="Perotto S."/>
        </authorList>
    </citation>
    <scope>NUCLEOTIDE SEQUENCE [LARGE SCALE GENOMIC DNA]</scope>
    <source>
        <strain evidence="2 3">ATCC 22711</strain>
    </source>
</reference>
<dbReference type="RefSeq" id="XP_024719615.1">
    <property type="nucleotide sequence ID" value="XM_024869299.1"/>
</dbReference>
<feature type="region of interest" description="Disordered" evidence="1">
    <location>
        <begin position="435"/>
        <end position="491"/>
    </location>
</feature>
<feature type="compositionally biased region" description="Acidic residues" evidence="1">
    <location>
        <begin position="255"/>
        <end position="286"/>
    </location>
</feature>
<evidence type="ECO:0008006" key="4">
    <source>
        <dbReference type="Google" id="ProtNLM"/>
    </source>
</evidence>
<feature type="compositionally biased region" description="Polar residues" evidence="1">
    <location>
        <begin position="382"/>
        <end position="397"/>
    </location>
</feature>
<feature type="region of interest" description="Disordered" evidence="1">
    <location>
        <begin position="206"/>
        <end position="350"/>
    </location>
</feature>
<name>A0A2T3AY66_AMORE</name>